<evidence type="ECO:0000313" key="3">
    <source>
        <dbReference type="Proteomes" id="UP000271087"/>
    </source>
</evidence>
<dbReference type="WBParaSite" id="nOo.2.0.1.t00206-RA">
    <property type="protein sequence ID" value="nOo.2.0.1.t00206-RA"/>
    <property type="gene ID" value="nOo.2.0.1.g00206"/>
</dbReference>
<accession>A0A182DX36</accession>
<evidence type="ECO:0000256" key="1">
    <source>
        <dbReference type="SAM" id="MobiDB-lite"/>
    </source>
</evidence>
<keyword evidence="3" id="KW-1185">Reference proteome</keyword>
<dbReference type="OrthoDB" id="5875579at2759"/>
<dbReference type="EMBL" id="UYRW01000018">
    <property type="protein sequence ID" value="VDK61630.1"/>
    <property type="molecule type" value="Genomic_DNA"/>
</dbReference>
<sequence length="109" mass="11833">MKEIPLELDEDLLSSEQELMPLNNDLQCSDEEASSSSAFSSITTTNSGPSTRVSTERMSSGEPIPCLSVGPYHQRPAPILTENAFVGNDLISEAGISEHLWVITILQNI</sequence>
<reference evidence="2 3" key="2">
    <citation type="submission" date="2018-08" db="EMBL/GenBank/DDBJ databases">
        <authorList>
            <person name="Laetsch R D."/>
            <person name="Stevens L."/>
            <person name="Kumar S."/>
            <person name="Blaxter L. M."/>
        </authorList>
    </citation>
    <scope>NUCLEOTIDE SEQUENCE [LARGE SCALE GENOMIC DNA]</scope>
</reference>
<dbReference type="AlphaFoldDB" id="A0A182DX36"/>
<dbReference type="Proteomes" id="UP000271087">
    <property type="component" value="Unassembled WGS sequence"/>
</dbReference>
<name>A0A182DX36_ONCOC</name>
<reference evidence="4" key="1">
    <citation type="submission" date="2016-06" db="UniProtKB">
        <authorList>
            <consortium name="WormBaseParasite"/>
        </authorList>
    </citation>
    <scope>IDENTIFICATION</scope>
</reference>
<proteinExistence type="predicted"/>
<feature type="region of interest" description="Disordered" evidence="1">
    <location>
        <begin position="27"/>
        <end position="67"/>
    </location>
</feature>
<organism evidence="4">
    <name type="scientific">Onchocerca ochengi</name>
    <name type="common">Filarial nematode worm</name>
    <dbReference type="NCBI Taxonomy" id="42157"/>
    <lineage>
        <taxon>Eukaryota</taxon>
        <taxon>Metazoa</taxon>
        <taxon>Ecdysozoa</taxon>
        <taxon>Nematoda</taxon>
        <taxon>Chromadorea</taxon>
        <taxon>Rhabditida</taxon>
        <taxon>Spirurina</taxon>
        <taxon>Spiruromorpha</taxon>
        <taxon>Filarioidea</taxon>
        <taxon>Onchocercidae</taxon>
        <taxon>Onchocerca</taxon>
    </lineage>
</organism>
<evidence type="ECO:0000313" key="4">
    <source>
        <dbReference type="WBParaSite" id="nOo.2.0.1.t00206-RA"/>
    </source>
</evidence>
<gene>
    <name evidence="2" type="ORF">NOO_LOCUS206</name>
</gene>
<evidence type="ECO:0000313" key="2">
    <source>
        <dbReference type="EMBL" id="VDK61630.1"/>
    </source>
</evidence>
<feature type="compositionally biased region" description="Polar residues" evidence="1">
    <location>
        <begin position="42"/>
        <end position="58"/>
    </location>
</feature>
<protein>
    <submittedName>
        <fullName evidence="2 4">Uncharacterized protein</fullName>
    </submittedName>
</protein>